<dbReference type="SUPFAM" id="SSF56784">
    <property type="entry name" value="HAD-like"/>
    <property type="match status" value="1"/>
</dbReference>
<feature type="signal peptide" evidence="1">
    <location>
        <begin position="1"/>
        <end position="18"/>
    </location>
</feature>
<dbReference type="InterPro" id="IPR003337">
    <property type="entry name" value="Trehalose_PPase"/>
</dbReference>
<organism evidence="2 3">
    <name type="scientific">Puccinia coronata f. sp. avenae</name>
    <dbReference type="NCBI Taxonomy" id="200324"/>
    <lineage>
        <taxon>Eukaryota</taxon>
        <taxon>Fungi</taxon>
        <taxon>Dikarya</taxon>
        <taxon>Basidiomycota</taxon>
        <taxon>Pucciniomycotina</taxon>
        <taxon>Pucciniomycetes</taxon>
        <taxon>Pucciniales</taxon>
        <taxon>Pucciniaceae</taxon>
        <taxon>Puccinia</taxon>
    </lineage>
</organism>
<dbReference type="AlphaFoldDB" id="A0A2N5SGQ2"/>
<evidence type="ECO:0008006" key="4">
    <source>
        <dbReference type="Google" id="ProtNLM"/>
    </source>
</evidence>
<dbReference type="EMBL" id="PGCJ01000982">
    <property type="protein sequence ID" value="PLW12442.1"/>
    <property type="molecule type" value="Genomic_DNA"/>
</dbReference>
<protein>
    <recommendedName>
        <fullName evidence="4">Trehalose-phosphatase</fullName>
    </recommendedName>
</protein>
<feature type="chain" id="PRO_5014639648" description="Trehalose-phosphatase" evidence="1">
    <location>
        <begin position="19"/>
        <end position="248"/>
    </location>
</feature>
<comment type="caution">
    <text evidence="2">The sequence shown here is derived from an EMBL/GenBank/DDBJ whole genome shotgun (WGS) entry which is preliminary data.</text>
</comment>
<dbReference type="Gene3D" id="3.40.50.1000">
    <property type="entry name" value="HAD superfamily/HAD-like"/>
    <property type="match status" value="1"/>
</dbReference>
<dbReference type="STRING" id="200324.A0A2N5SGQ2"/>
<sequence>MIYITLVTILLFITPFQCAFLNSAKTFRNIGADISVLKAQSIGDVPYLTLKARVEMGASFSQSDNRVILLDNDGTIKPFRTENTPEDQARITQALRELALDPRNEIWIVTARDVSVLEKTFGNIDNLNLAGMKGTQFSKTNKFLVELPDAGPIKELEDTASRFISERGIISNPDIQKYFFDHYIPYDTSSDKLIKHEEGDQLSQTLKNLIKSDPKYDNYEVRFLVEEENKHFRVLVMHKTYLHKGILA</sequence>
<reference evidence="2 3" key="1">
    <citation type="submission" date="2017-11" db="EMBL/GenBank/DDBJ databases">
        <title>De novo assembly and phasing of dikaryotic genomes from two isolates of Puccinia coronata f. sp. avenae, the causal agent of oat crown rust.</title>
        <authorList>
            <person name="Miller M.E."/>
            <person name="Zhang Y."/>
            <person name="Omidvar V."/>
            <person name="Sperschneider J."/>
            <person name="Schwessinger B."/>
            <person name="Raley C."/>
            <person name="Palmer J.M."/>
            <person name="Garnica D."/>
            <person name="Upadhyaya N."/>
            <person name="Rathjen J."/>
            <person name="Taylor J.M."/>
            <person name="Park R.F."/>
            <person name="Dodds P.N."/>
            <person name="Hirsch C.D."/>
            <person name="Kianian S.F."/>
            <person name="Figueroa M."/>
        </authorList>
    </citation>
    <scope>NUCLEOTIDE SEQUENCE [LARGE SCALE GENOMIC DNA]</scope>
    <source>
        <strain evidence="2">12NC29</strain>
    </source>
</reference>
<dbReference type="GO" id="GO:0005992">
    <property type="term" value="P:trehalose biosynthetic process"/>
    <property type="evidence" value="ECO:0007669"/>
    <property type="project" value="InterPro"/>
</dbReference>
<proteinExistence type="predicted"/>
<keyword evidence="3" id="KW-1185">Reference proteome</keyword>
<dbReference type="Pfam" id="PF02358">
    <property type="entry name" value="Trehalose_PPase"/>
    <property type="match status" value="1"/>
</dbReference>
<accession>A0A2N5SGQ2</accession>
<gene>
    <name evidence="2" type="ORF">PCANC_19162</name>
</gene>
<dbReference type="InterPro" id="IPR036412">
    <property type="entry name" value="HAD-like_sf"/>
</dbReference>
<name>A0A2N5SGQ2_9BASI</name>
<dbReference type="InterPro" id="IPR023214">
    <property type="entry name" value="HAD_sf"/>
</dbReference>
<evidence type="ECO:0000313" key="2">
    <source>
        <dbReference type="EMBL" id="PLW12442.1"/>
    </source>
</evidence>
<keyword evidence="1" id="KW-0732">Signal</keyword>
<dbReference type="OrthoDB" id="2518172at2759"/>
<evidence type="ECO:0000256" key="1">
    <source>
        <dbReference type="SAM" id="SignalP"/>
    </source>
</evidence>
<dbReference type="Proteomes" id="UP000235388">
    <property type="component" value="Unassembled WGS sequence"/>
</dbReference>
<evidence type="ECO:0000313" key="3">
    <source>
        <dbReference type="Proteomes" id="UP000235388"/>
    </source>
</evidence>